<keyword evidence="3" id="KW-0804">Transcription</keyword>
<gene>
    <name evidence="5" type="ORF">FYC62_00865</name>
</gene>
<evidence type="ECO:0000259" key="4">
    <source>
        <dbReference type="PROSITE" id="PS50932"/>
    </source>
</evidence>
<dbReference type="KEGG" id="pej:FYC62_00865"/>
<evidence type="ECO:0000256" key="2">
    <source>
        <dbReference type="ARBA" id="ARBA00023125"/>
    </source>
</evidence>
<dbReference type="Gene3D" id="3.40.50.2300">
    <property type="match status" value="2"/>
</dbReference>
<keyword evidence="1" id="KW-0805">Transcription regulation</keyword>
<keyword evidence="2" id="KW-0238">DNA-binding</keyword>
<dbReference type="Pfam" id="PF00356">
    <property type="entry name" value="LacI"/>
    <property type="match status" value="1"/>
</dbReference>
<dbReference type="InterPro" id="IPR000843">
    <property type="entry name" value="HTH_LacI"/>
</dbReference>
<keyword evidence="6" id="KW-1185">Reference proteome</keyword>
<dbReference type="CDD" id="cd01392">
    <property type="entry name" value="HTH_LacI"/>
    <property type="match status" value="1"/>
</dbReference>
<evidence type="ECO:0000313" key="6">
    <source>
        <dbReference type="Proteomes" id="UP000323653"/>
    </source>
</evidence>
<dbReference type="Proteomes" id="UP000323653">
    <property type="component" value="Chromosome"/>
</dbReference>
<evidence type="ECO:0000256" key="1">
    <source>
        <dbReference type="ARBA" id="ARBA00023015"/>
    </source>
</evidence>
<protein>
    <submittedName>
        <fullName evidence="5">LacI family transcriptional regulator</fullName>
    </submittedName>
</protein>
<dbReference type="InterPro" id="IPR010982">
    <property type="entry name" value="Lambda_DNA-bd_dom_sf"/>
</dbReference>
<dbReference type="EMBL" id="CP043329">
    <property type="protein sequence ID" value="QEK50381.1"/>
    <property type="molecule type" value="Genomic_DNA"/>
</dbReference>
<dbReference type="PROSITE" id="PS50932">
    <property type="entry name" value="HTH_LACI_2"/>
    <property type="match status" value="1"/>
</dbReference>
<dbReference type="AlphaFoldDB" id="A0A5C0VFK6"/>
<dbReference type="CDD" id="cd06267">
    <property type="entry name" value="PBP1_LacI_sugar_binding-like"/>
    <property type="match status" value="1"/>
</dbReference>
<dbReference type="PANTHER" id="PTHR30146:SF109">
    <property type="entry name" value="HTH-TYPE TRANSCRIPTIONAL REGULATOR GALS"/>
    <property type="match status" value="1"/>
</dbReference>
<evidence type="ECO:0000256" key="3">
    <source>
        <dbReference type="ARBA" id="ARBA00023163"/>
    </source>
</evidence>
<evidence type="ECO:0000313" key="5">
    <source>
        <dbReference type="EMBL" id="QEK50381.1"/>
    </source>
</evidence>
<dbReference type="SUPFAM" id="SSF47413">
    <property type="entry name" value="lambda repressor-like DNA-binding domains"/>
    <property type="match status" value="1"/>
</dbReference>
<dbReference type="GO" id="GO:0003700">
    <property type="term" value="F:DNA-binding transcription factor activity"/>
    <property type="evidence" value="ECO:0007669"/>
    <property type="project" value="TreeGrafter"/>
</dbReference>
<name>A0A5C0VFK6_9SPHI</name>
<dbReference type="InterPro" id="IPR028082">
    <property type="entry name" value="Peripla_BP_I"/>
</dbReference>
<dbReference type="Pfam" id="PF13377">
    <property type="entry name" value="Peripla_BP_3"/>
    <property type="match status" value="1"/>
</dbReference>
<organism evidence="5 6">
    <name type="scientific">Pedobacter aquae</name>
    <dbReference type="NCBI Taxonomy" id="2605747"/>
    <lineage>
        <taxon>Bacteria</taxon>
        <taxon>Pseudomonadati</taxon>
        <taxon>Bacteroidota</taxon>
        <taxon>Sphingobacteriia</taxon>
        <taxon>Sphingobacteriales</taxon>
        <taxon>Sphingobacteriaceae</taxon>
        <taxon>Pedobacter</taxon>
    </lineage>
</organism>
<dbReference type="InterPro" id="IPR046335">
    <property type="entry name" value="LacI/GalR-like_sensor"/>
</dbReference>
<proteinExistence type="predicted"/>
<dbReference type="RefSeq" id="WP_149073582.1">
    <property type="nucleotide sequence ID" value="NZ_CP043329.1"/>
</dbReference>
<dbReference type="Gene3D" id="1.10.260.40">
    <property type="entry name" value="lambda repressor-like DNA-binding domains"/>
    <property type="match status" value="1"/>
</dbReference>
<accession>A0A5C0VFK6</accession>
<dbReference type="PANTHER" id="PTHR30146">
    <property type="entry name" value="LACI-RELATED TRANSCRIPTIONAL REPRESSOR"/>
    <property type="match status" value="1"/>
</dbReference>
<dbReference type="SMART" id="SM00354">
    <property type="entry name" value="HTH_LACI"/>
    <property type="match status" value="1"/>
</dbReference>
<dbReference type="GO" id="GO:0000976">
    <property type="term" value="F:transcription cis-regulatory region binding"/>
    <property type="evidence" value="ECO:0007669"/>
    <property type="project" value="TreeGrafter"/>
</dbReference>
<feature type="domain" description="HTH lacI-type" evidence="4">
    <location>
        <begin position="8"/>
        <end position="62"/>
    </location>
</feature>
<sequence>MAKREKRITIYDLAKSLNIAPSSVSKALNNSHAISSKIKKMVEDKAKELNYVHNTNAANLRRGFTRIIGVIVPKINESFFANIIAGIEKGCVQHEHSLIICQTEESLEKEVNAVQTLIRQNVDCILISLSLETQSTAHLEEIKNNHIHFIQFDRVSPAIESYTVVNDNAAAAYQAVAHLAKQGYQKIAYFGGPAHLNLYQERKLGYKNALKDLGLTFNQAFVKDEIISKENGLQEALRLLQADVKPDAFLCTSDYVSLGVLEALKTLNLTSPKDIGIIGFANEMFTQLIAPSLSSVNQFSYEMGQQIAELYFNEVMKNKENEELKSVKVKTEIVQRASSSR</sequence>
<dbReference type="SUPFAM" id="SSF53822">
    <property type="entry name" value="Periplasmic binding protein-like I"/>
    <property type="match status" value="1"/>
</dbReference>
<reference evidence="5 6" key="1">
    <citation type="submission" date="2019-08" db="EMBL/GenBank/DDBJ databases">
        <title>Pedobacter sp. nov., isolated from Han river, South Korea.</title>
        <authorList>
            <person name="Lee D.-H."/>
            <person name="Kim Y.-S."/>
            <person name="Hwang E.-M."/>
            <person name="Le Tran T.C."/>
            <person name="Cha C.-J."/>
        </authorList>
    </citation>
    <scope>NUCLEOTIDE SEQUENCE [LARGE SCALE GENOMIC DNA]</scope>
    <source>
        <strain evidence="5 6">CJ43</strain>
    </source>
</reference>